<evidence type="ECO:0000313" key="1">
    <source>
        <dbReference type="EMBL" id="KAK4233567.1"/>
    </source>
</evidence>
<proteinExistence type="predicted"/>
<reference evidence="1" key="1">
    <citation type="journal article" date="2023" name="Mol. Phylogenet. Evol.">
        <title>Genome-scale phylogeny and comparative genomics of the fungal order Sordariales.</title>
        <authorList>
            <person name="Hensen N."/>
            <person name="Bonometti L."/>
            <person name="Westerberg I."/>
            <person name="Brannstrom I.O."/>
            <person name="Guillou S."/>
            <person name="Cros-Aarteil S."/>
            <person name="Calhoun S."/>
            <person name="Haridas S."/>
            <person name="Kuo A."/>
            <person name="Mondo S."/>
            <person name="Pangilinan J."/>
            <person name="Riley R."/>
            <person name="LaButti K."/>
            <person name="Andreopoulos B."/>
            <person name="Lipzen A."/>
            <person name="Chen C."/>
            <person name="Yan M."/>
            <person name="Daum C."/>
            <person name="Ng V."/>
            <person name="Clum A."/>
            <person name="Steindorff A."/>
            <person name="Ohm R.A."/>
            <person name="Martin F."/>
            <person name="Silar P."/>
            <person name="Natvig D.O."/>
            <person name="Lalanne C."/>
            <person name="Gautier V."/>
            <person name="Ament-Velasquez S.L."/>
            <person name="Kruys A."/>
            <person name="Hutchinson M.I."/>
            <person name="Powell A.J."/>
            <person name="Barry K."/>
            <person name="Miller A.N."/>
            <person name="Grigoriev I.V."/>
            <person name="Debuchy R."/>
            <person name="Gladieux P."/>
            <person name="Hiltunen Thoren M."/>
            <person name="Johannesson H."/>
        </authorList>
    </citation>
    <scope>NUCLEOTIDE SEQUENCE</scope>
    <source>
        <strain evidence="1">CBS 532.94</strain>
    </source>
</reference>
<dbReference type="Proteomes" id="UP001303760">
    <property type="component" value="Unassembled WGS sequence"/>
</dbReference>
<dbReference type="EMBL" id="MU860524">
    <property type="protein sequence ID" value="KAK4233567.1"/>
    <property type="molecule type" value="Genomic_DNA"/>
</dbReference>
<feature type="non-terminal residue" evidence="1">
    <location>
        <position position="1"/>
    </location>
</feature>
<gene>
    <name evidence="1" type="ORF">C8A03DRAFT_19387</name>
</gene>
<organism evidence="1 2">
    <name type="scientific">Achaetomium macrosporum</name>
    <dbReference type="NCBI Taxonomy" id="79813"/>
    <lineage>
        <taxon>Eukaryota</taxon>
        <taxon>Fungi</taxon>
        <taxon>Dikarya</taxon>
        <taxon>Ascomycota</taxon>
        <taxon>Pezizomycotina</taxon>
        <taxon>Sordariomycetes</taxon>
        <taxon>Sordariomycetidae</taxon>
        <taxon>Sordariales</taxon>
        <taxon>Chaetomiaceae</taxon>
        <taxon>Achaetomium</taxon>
    </lineage>
</organism>
<dbReference type="AlphaFoldDB" id="A0AAN7H6Z6"/>
<comment type="caution">
    <text evidence="1">The sequence shown here is derived from an EMBL/GenBank/DDBJ whole genome shotgun (WGS) entry which is preliminary data.</text>
</comment>
<protein>
    <submittedName>
        <fullName evidence="1">Uncharacterized protein</fullName>
    </submittedName>
</protein>
<name>A0AAN7H6Z6_9PEZI</name>
<sequence length="90" mass="10101">SAVPTQLDIPQPIDNSLYRYCECLCAQVTDPGWKSGYQDACNIALEKGLDLERLFSAQDIEAKLLVEKGVKRGIAIQFVSKIKAWLEEKE</sequence>
<keyword evidence="2" id="KW-1185">Reference proteome</keyword>
<accession>A0AAN7H6Z6</accession>
<reference evidence="1" key="2">
    <citation type="submission" date="2023-05" db="EMBL/GenBank/DDBJ databases">
        <authorList>
            <consortium name="Lawrence Berkeley National Laboratory"/>
            <person name="Steindorff A."/>
            <person name="Hensen N."/>
            <person name="Bonometti L."/>
            <person name="Westerberg I."/>
            <person name="Brannstrom I.O."/>
            <person name="Guillou S."/>
            <person name="Cros-Aarteil S."/>
            <person name="Calhoun S."/>
            <person name="Haridas S."/>
            <person name="Kuo A."/>
            <person name="Mondo S."/>
            <person name="Pangilinan J."/>
            <person name="Riley R."/>
            <person name="Labutti K."/>
            <person name="Andreopoulos B."/>
            <person name="Lipzen A."/>
            <person name="Chen C."/>
            <person name="Yanf M."/>
            <person name="Daum C."/>
            <person name="Ng V."/>
            <person name="Clum A."/>
            <person name="Ohm R."/>
            <person name="Martin F."/>
            <person name="Silar P."/>
            <person name="Natvig D."/>
            <person name="Lalanne C."/>
            <person name="Gautier V."/>
            <person name="Ament-Velasquez S.L."/>
            <person name="Kruys A."/>
            <person name="Hutchinson M.I."/>
            <person name="Powell A.J."/>
            <person name="Barry K."/>
            <person name="Miller A.N."/>
            <person name="Grigoriev I.V."/>
            <person name="Debuchy R."/>
            <person name="Gladieux P."/>
            <person name="Thoren M.H."/>
            <person name="Johannesson H."/>
        </authorList>
    </citation>
    <scope>NUCLEOTIDE SEQUENCE</scope>
    <source>
        <strain evidence="1">CBS 532.94</strain>
    </source>
</reference>
<evidence type="ECO:0000313" key="2">
    <source>
        <dbReference type="Proteomes" id="UP001303760"/>
    </source>
</evidence>